<comment type="caution">
    <text evidence="3">The sequence shown here is derived from an EMBL/GenBank/DDBJ whole genome shotgun (WGS) entry which is preliminary data.</text>
</comment>
<feature type="region of interest" description="Disordered" evidence="1">
    <location>
        <begin position="56"/>
        <end position="84"/>
    </location>
</feature>
<proteinExistence type="predicted"/>
<keyword evidence="4" id="KW-1185">Reference proteome</keyword>
<evidence type="ECO:0000313" key="4">
    <source>
        <dbReference type="Proteomes" id="UP001598130"/>
    </source>
</evidence>
<reference evidence="3 4" key="1">
    <citation type="submission" date="2022-09" db="EMBL/GenBank/DDBJ databases">
        <title>New species of Phenylobacterium.</title>
        <authorList>
            <person name="Mieszkin S."/>
        </authorList>
    </citation>
    <scope>NUCLEOTIDE SEQUENCE [LARGE SCALE GENOMIC DNA]</scope>
    <source>
        <strain evidence="3 4">HK31-G</strain>
    </source>
</reference>
<organism evidence="3 4">
    <name type="scientific">Phenylobacterium ferrooxidans</name>
    <dbReference type="NCBI Taxonomy" id="2982689"/>
    <lineage>
        <taxon>Bacteria</taxon>
        <taxon>Pseudomonadati</taxon>
        <taxon>Pseudomonadota</taxon>
        <taxon>Alphaproteobacteria</taxon>
        <taxon>Caulobacterales</taxon>
        <taxon>Caulobacteraceae</taxon>
        <taxon>Phenylobacterium</taxon>
    </lineage>
</organism>
<sequence>MPNLPNSRGLLRGLMIAAFAATLAYLFFGEHRVHLLGYLPFLILLACPLLHMTMHGGHQGHGGHGHPPDPANPGDRTPPQQPQS</sequence>
<name>A0ABW6CL91_9CAUL</name>
<evidence type="ECO:0000313" key="3">
    <source>
        <dbReference type="EMBL" id="MFD3263835.1"/>
    </source>
</evidence>
<dbReference type="Pfam" id="PF11666">
    <property type="entry name" value="DUF2933"/>
    <property type="match status" value="1"/>
</dbReference>
<keyword evidence="2" id="KW-0812">Transmembrane</keyword>
<protein>
    <submittedName>
        <fullName evidence="3">DUF2933 domain-containing protein</fullName>
    </submittedName>
</protein>
<evidence type="ECO:0000256" key="2">
    <source>
        <dbReference type="SAM" id="Phobius"/>
    </source>
</evidence>
<gene>
    <name evidence="3" type="ORF">OCL97_07655</name>
</gene>
<feature type="transmembrane region" description="Helical" evidence="2">
    <location>
        <begin position="9"/>
        <end position="28"/>
    </location>
</feature>
<dbReference type="EMBL" id="JAOTJD010000011">
    <property type="protein sequence ID" value="MFD3263835.1"/>
    <property type="molecule type" value="Genomic_DNA"/>
</dbReference>
<evidence type="ECO:0000256" key="1">
    <source>
        <dbReference type="SAM" id="MobiDB-lite"/>
    </source>
</evidence>
<keyword evidence="2" id="KW-0472">Membrane</keyword>
<feature type="transmembrane region" description="Helical" evidence="2">
    <location>
        <begin position="34"/>
        <end position="52"/>
    </location>
</feature>
<accession>A0ABW6CL91</accession>
<dbReference type="Proteomes" id="UP001598130">
    <property type="component" value="Unassembled WGS sequence"/>
</dbReference>
<dbReference type="InterPro" id="IPR021682">
    <property type="entry name" value="DUF2933"/>
</dbReference>
<dbReference type="RefSeq" id="WP_377369046.1">
    <property type="nucleotide sequence ID" value="NZ_JAOTJD010000011.1"/>
</dbReference>
<keyword evidence="2" id="KW-1133">Transmembrane helix</keyword>